<evidence type="ECO:0000313" key="14">
    <source>
        <dbReference type="Proteomes" id="UP001363151"/>
    </source>
</evidence>
<dbReference type="GO" id="GO:0032259">
    <property type="term" value="P:methylation"/>
    <property type="evidence" value="ECO:0007669"/>
    <property type="project" value="UniProtKB-KW"/>
</dbReference>
<evidence type="ECO:0000256" key="8">
    <source>
        <dbReference type="ARBA" id="ARBA00022723"/>
    </source>
</evidence>
<dbReference type="PANTHER" id="PTHR30544:SF5">
    <property type="entry name" value="RADICAL SAM CORE DOMAIN-CONTAINING PROTEIN"/>
    <property type="match status" value="1"/>
</dbReference>
<evidence type="ECO:0000256" key="6">
    <source>
        <dbReference type="ARBA" id="ARBA00022679"/>
    </source>
</evidence>
<keyword evidence="9" id="KW-0408">Iron</keyword>
<protein>
    <submittedName>
        <fullName evidence="13">Radical SAM methylase</fullName>
    </submittedName>
</protein>
<keyword evidence="4" id="KW-0963">Cytoplasm</keyword>
<dbReference type="SFLD" id="SFLDG01062">
    <property type="entry name" value="methyltransferase_(Class_A)"/>
    <property type="match status" value="1"/>
</dbReference>
<reference evidence="13 14" key="1">
    <citation type="submission" date="2024-03" db="EMBL/GenBank/DDBJ databases">
        <title>Aureococcus anophagefferens CCMP1851 and Kratosvirus quantuckense: Draft genome of a second virus-susceptible host strain in the model system.</title>
        <authorList>
            <person name="Chase E."/>
            <person name="Truchon A.R."/>
            <person name="Schepens W."/>
            <person name="Wilhelm S.W."/>
        </authorList>
    </citation>
    <scope>NUCLEOTIDE SEQUENCE [LARGE SCALE GENOMIC DNA]</scope>
    <source>
        <strain evidence="13 14">CCMP1851</strain>
    </source>
</reference>
<keyword evidence="6" id="KW-0808">Transferase</keyword>
<dbReference type="InterPro" id="IPR040072">
    <property type="entry name" value="Methyltransferase_A"/>
</dbReference>
<evidence type="ECO:0000256" key="11">
    <source>
        <dbReference type="SAM" id="SignalP"/>
    </source>
</evidence>
<comment type="cofactor">
    <cofactor evidence="1">
        <name>[4Fe-4S] cluster</name>
        <dbReference type="ChEBI" id="CHEBI:49883"/>
    </cofactor>
</comment>
<keyword evidence="14" id="KW-1185">Reference proteome</keyword>
<evidence type="ECO:0000256" key="3">
    <source>
        <dbReference type="ARBA" id="ARBA00022485"/>
    </source>
</evidence>
<keyword evidence="7" id="KW-0949">S-adenosyl-L-methionine</keyword>
<organism evidence="13 14">
    <name type="scientific">Aureococcus anophagefferens</name>
    <name type="common">Harmful bloom alga</name>
    <dbReference type="NCBI Taxonomy" id="44056"/>
    <lineage>
        <taxon>Eukaryota</taxon>
        <taxon>Sar</taxon>
        <taxon>Stramenopiles</taxon>
        <taxon>Ochrophyta</taxon>
        <taxon>Pelagophyceae</taxon>
        <taxon>Pelagomonadales</taxon>
        <taxon>Pelagomonadaceae</taxon>
        <taxon>Aureococcus</taxon>
    </lineage>
</organism>
<keyword evidence="10" id="KW-0411">Iron-sulfur</keyword>
<comment type="subcellular location">
    <subcellularLocation>
        <location evidence="2">Cytoplasm</location>
    </subcellularLocation>
</comment>
<dbReference type="InterPro" id="IPR058240">
    <property type="entry name" value="rSAM_sf"/>
</dbReference>
<evidence type="ECO:0000256" key="9">
    <source>
        <dbReference type="ARBA" id="ARBA00023004"/>
    </source>
</evidence>
<feature type="chain" id="PRO_5046854703" evidence="11">
    <location>
        <begin position="31"/>
        <end position="404"/>
    </location>
</feature>
<name>A0ABR1FMI2_AURAN</name>
<dbReference type="PANTHER" id="PTHR30544">
    <property type="entry name" value="23S RRNA METHYLTRANSFERASE"/>
    <property type="match status" value="1"/>
</dbReference>
<evidence type="ECO:0000256" key="1">
    <source>
        <dbReference type="ARBA" id="ARBA00001966"/>
    </source>
</evidence>
<dbReference type="CDD" id="cd01335">
    <property type="entry name" value="Radical_SAM"/>
    <property type="match status" value="1"/>
</dbReference>
<keyword evidence="5 13" id="KW-0489">Methyltransferase</keyword>
<dbReference type="SFLD" id="SFLDS00029">
    <property type="entry name" value="Radical_SAM"/>
    <property type="match status" value="1"/>
</dbReference>
<evidence type="ECO:0000259" key="12">
    <source>
        <dbReference type="PROSITE" id="PS51918"/>
    </source>
</evidence>
<accession>A0ABR1FMI2</accession>
<dbReference type="Proteomes" id="UP001363151">
    <property type="component" value="Unassembled WGS sequence"/>
</dbReference>
<dbReference type="EMBL" id="JBBJCI010000359">
    <property type="protein sequence ID" value="KAK7233502.1"/>
    <property type="molecule type" value="Genomic_DNA"/>
</dbReference>
<dbReference type="Gene3D" id="3.20.20.70">
    <property type="entry name" value="Aldolase class I"/>
    <property type="match status" value="1"/>
</dbReference>
<keyword evidence="8" id="KW-0479">Metal-binding</keyword>
<dbReference type="Pfam" id="PF04055">
    <property type="entry name" value="Radical_SAM"/>
    <property type="match status" value="1"/>
</dbReference>
<evidence type="ECO:0000256" key="2">
    <source>
        <dbReference type="ARBA" id="ARBA00004496"/>
    </source>
</evidence>
<dbReference type="GO" id="GO:0008168">
    <property type="term" value="F:methyltransferase activity"/>
    <property type="evidence" value="ECO:0007669"/>
    <property type="project" value="UniProtKB-KW"/>
</dbReference>
<keyword evidence="11" id="KW-0732">Signal</keyword>
<dbReference type="SFLD" id="SFLDF00275">
    <property type="entry name" value="adenosine_C2_methyltransferase"/>
    <property type="match status" value="1"/>
</dbReference>
<evidence type="ECO:0000256" key="5">
    <source>
        <dbReference type="ARBA" id="ARBA00022603"/>
    </source>
</evidence>
<dbReference type="PROSITE" id="PS51918">
    <property type="entry name" value="RADICAL_SAM"/>
    <property type="match status" value="1"/>
</dbReference>
<dbReference type="SUPFAM" id="SSF102114">
    <property type="entry name" value="Radical SAM enzymes"/>
    <property type="match status" value="1"/>
</dbReference>
<evidence type="ECO:0000256" key="7">
    <source>
        <dbReference type="ARBA" id="ARBA00022691"/>
    </source>
</evidence>
<evidence type="ECO:0000256" key="10">
    <source>
        <dbReference type="ARBA" id="ARBA00023014"/>
    </source>
</evidence>
<keyword evidence="3" id="KW-0004">4Fe-4S</keyword>
<comment type="caution">
    <text evidence="13">The sequence shown here is derived from an EMBL/GenBank/DDBJ whole genome shotgun (WGS) entry which is preliminary data.</text>
</comment>
<dbReference type="InterPro" id="IPR007197">
    <property type="entry name" value="rSAM"/>
</dbReference>
<sequence length="404" mass="42935">MGRAKKAVMSASPTLSHAWRSLALLASASALSATVPRTAAPPGIEVHGRPSSTLALPFPELKELVGGAGRARSVWDAVRAGEEPLDSDLVTIGARRALIACGATRFVPATLAETHVAKDGTTKLLVRLADGLAVEAVLIPHPTRPRTTLCVSSQVGCDRGCRFCATARMGLVRQLTADEILAQFAIAARVARESDAMPPLTNIVFMGMGDAGRNVDHVKAAATSLVDGDKFRMARSKITISTVGPSPEAFAALADADGMLAWSIHAADEDLRRKLVPSSRHPLPELRRGLIDALEARPARRRTLMLAATLIRDVNDSDDDAAKLAEFIGPIVDAAGKCNVDLIPCNPTDHTDFESPSTERVLAYAAKIRELEPRVHVATRLQRGDDESAACGQLLVSRKPELVA</sequence>
<feature type="signal peptide" evidence="11">
    <location>
        <begin position="1"/>
        <end position="30"/>
    </location>
</feature>
<evidence type="ECO:0000256" key="4">
    <source>
        <dbReference type="ARBA" id="ARBA00022490"/>
    </source>
</evidence>
<dbReference type="InterPro" id="IPR004383">
    <property type="entry name" value="rRNA_lsu_MTrfase_RlmN/Cfr"/>
</dbReference>
<evidence type="ECO:0000313" key="13">
    <source>
        <dbReference type="EMBL" id="KAK7233502.1"/>
    </source>
</evidence>
<feature type="domain" description="Radical SAM core" evidence="12">
    <location>
        <begin position="143"/>
        <end position="386"/>
    </location>
</feature>
<proteinExistence type="predicted"/>
<gene>
    <name evidence="13" type="ORF">SO694_00104088</name>
</gene>
<dbReference type="InterPro" id="IPR013785">
    <property type="entry name" value="Aldolase_TIM"/>
</dbReference>